<comment type="caution">
    <text evidence="3">The sequence shown here is derived from an EMBL/GenBank/DDBJ whole genome shotgun (WGS) entry which is preliminary data.</text>
</comment>
<dbReference type="RefSeq" id="WP_144451078.1">
    <property type="nucleotide sequence ID" value="NZ_VLKZ01000008.1"/>
</dbReference>
<accession>A0A562QEZ1</accession>
<evidence type="ECO:0000256" key="1">
    <source>
        <dbReference type="SAM" id="MobiDB-lite"/>
    </source>
</evidence>
<dbReference type="AlphaFoldDB" id="A0A562QEZ1"/>
<keyword evidence="2" id="KW-0812">Transmembrane</keyword>
<protein>
    <recommendedName>
        <fullName evidence="5">DUF4367 domain-containing protein</fullName>
    </recommendedName>
</protein>
<name>A0A562QEZ1_9BACI</name>
<evidence type="ECO:0000313" key="4">
    <source>
        <dbReference type="Proteomes" id="UP000315711"/>
    </source>
</evidence>
<reference evidence="3 4" key="1">
    <citation type="journal article" date="2015" name="Stand. Genomic Sci.">
        <title>Genomic Encyclopedia of Bacterial and Archaeal Type Strains, Phase III: the genomes of soil and plant-associated and newly described type strains.</title>
        <authorList>
            <person name="Whitman W.B."/>
            <person name="Woyke T."/>
            <person name="Klenk H.P."/>
            <person name="Zhou Y."/>
            <person name="Lilburn T.G."/>
            <person name="Beck B.J."/>
            <person name="De Vos P."/>
            <person name="Vandamme P."/>
            <person name="Eisen J.A."/>
            <person name="Garrity G."/>
            <person name="Hugenholtz P."/>
            <person name="Kyrpides N.C."/>
        </authorList>
    </citation>
    <scope>NUCLEOTIDE SEQUENCE [LARGE SCALE GENOMIC DNA]</scope>
    <source>
        <strain evidence="3 4">CGMCC 1.10116</strain>
    </source>
</reference>
<proteinExistence type="predicted"/>
<feature type="transmembrane region" description="Helical" evidence="2">
    <location>
        <begin position="48"/>
        <end position="69"/>
    </location>
</feature>
<keyword evidence="2" id="KW-1133">Transmembrane helix</keyword>
<sequence>MNDQQMKDMLDKLKEHYDDMPTKSSSTEIMSHIKKEKRPRWGSFFHKWQAVAMIVLALGIGSVLTIGQLGEFGSSFHLNDESITETEEAEVRTFDEPAEESTTEESAAVEDRTQEQETTTEVIMIEGMEETITVKDVFDDTLGFSTKVDERYEIETVSTAESYSLQVFASYTGERVTPFFFSVTAYQQVESLNELESLIGEEYTEAGYTERSSEGWLPQQETELSFVKVLSFEAHGTQSQIGIVEHNDTYYTFTVNWHGEALERVDADTRVILRHARFIE</sequence>
<evidence type="ECO:0000313" key="3">
    <source>
        <dbReference type="EMBL" id="TWI54606.1"/>
    </source>
</evidence>
<evidence type="ECO:0008006" key="5">
    <source>
        <dbReference type="Google" id="ProtNLM"/>
    </source>
</evidence>
<evidence type="ECO:0000256" key="2">
    <source>
        <dbReference type="SAM" id="Phobius"/>
    </source>
</evidence>
<dbReference type="Proteomes" id="UP000315711">
    <property type="component" value="Unassembled WGS sequence"/>
</dbReference>
<gene>
    <name evidence="3" type="ORF">IQ10_02827</name>
</gene>
<organism evidence="3 4">
    <name type="scientific">Halalkalibacter nanhaiisediminis</name>
    <dbReference type="NCBI Taxonomy" id="688079"/>
    <lineage>
        <taxon>Bacteria</taxon>
        <taxon>Bacillati</taxon>
        <taxon>Bacillota</taxon>
        <taxon>Bacilli</taxon>
        <taxon>Bacillales</taxon>
        <taxon>Bacillaceae</taxon>
        <taxon>Halalkalibacter</taxon>
    </lineage>
</organism>
<dbReference type="OrthoDB" id="2869590at2"/>
<feature type="region of interest" description="Disordered" evidence="1">
    <location>
        <begin position="81"/>
        <end position="117"/>
    </location>
</feature>
<keyword evidence="2" id="KW-0472">Membrane</keyword>
<dbReference type="EMBL" id="VLKZ01000008">
    <property type="protein sequence ID" value="TWI54606.1"/>
    <property type="molecule type" value="Genomic_DNA"/>
</dbReference>
<keyword evidence="4" id="KW-1185">Reference proteome</keyword>